<dbReference type="Pfam" id="PF04828">
    <property type="entry name" value="GFA"/>
    <property type="match status" value="1"/>
</dbReference>
<dbReference type="Proteomes" id="UP000076574">
    <property type="component" value="Unassembled WGS sequence"/>
</dbReference>
<evidence type="ECO:0000256" key="4">
    <source>
        <dbReference type="ARBA" id="ARBA00023239"/>
    </source>
</evidence>
<dbReference type="AlphaFoldDB" id="A0A163XY68"/>
<reference evidence="6 7" key="1">
    <citation type="submission" date="2016-03" db="EMBL/GenBank/DDBJ databases">
        <title>Microsymbionts genomes from the relict species Vavilovia formosa (Stev.) Fed.</title>
        <authorList>
            <person name="Kopat V."/>
            <person name="Chirak E."/>
            <person name="Kimeklis A."/>
            <person name="Andronov E."/>
        </authorList>
    </citation>
    <scope>NUCLEOTIDE SEQUENCE [LARGE SCALE GENOMIC DNA]</scope>
    <source>
        <strain evidence="6 7">Vaf07</strain>
    </source>
</reference>
<sequence length="134" mass="14356">MELACPCNAVKLRISADPVAHFWCHCADCQTVHGAAYVAEAVYPADGVEVIEGDTTSFALKTTPRLSCAKCATRLIIELDGIGMRSINGYLLGDAFKPSLHINCSEAIAPVRDGLPHYAAMPAAFGGDDRFVDW</sequence>
<accession>A0A163XY68</accession>
<dbReference type="InterPro" id="IPR011057">
    <property type="entry name" value="Mss4-like_sf"/>
</dbReference>
<dbReference type="GO" id="GO:0046872">
    <property type="term" value="F:metal ion binding"/>
    <property type="evidence" value="ECO:0007669"/>
    <property type="project" value="UniProtKB-KW"/>
</dbReference>
<keyword evidence="4" id="KW-0456">Lyase</keyword>
<dbReference type="EMBL" id="LVYV01000045">
    <property type="protein sequence ID" value="KZD21558.1"/>
    <property type="molecule type" value="Genomic_DNA"/>
</dbReference>
<dbReference type="SUPFAM" id="SSF51316">
    <property type="entry name" value="Mss4-like"/>
    <property type="match status" value="1"/>
</dbReference>
<dbReference type="GO" id="GO:0016846">
    <property type="term" value="F:carbon-sulfur lyase activity"/>
    <property type="evidence" value="ECO:0007669"/>
    <property type="project" value="InterPro"/>
</dbReference>
<gene>
    <name evidence="6" type="ORF">A4A58_14520</name>
</gene>
<comment type="caution">
    <text evidence="6">The sequence shown here is derived from an EMBL/GenBank/DDBJ whole genome shotgun (WGS) entry which is preliminary data.</text>
</comment>
<dbReference type="OrthoDB" id="9807246at2"/>
<protein>
    <submittedName>
        <fullName evidence="6">Aldehyde-activating protein</fullName>
    </submittedName>
</protein>
<evidence type="ECO:0000313" key="7">
    <source>
        <dbReference type="Proteomes" id="UP000076574"/>
    </source>
</evidence>
<keyword evidence="3" id="KW-0862">Zinc</keyword>
<organism evidence="6 7">
    <name type="scientific">Tardiphaga robiniae</name>
    <dbReference type="NCBI Taxonomy" id="943830"/>
    <lineage>
        <taxon>Bacteria</taxon>
        <taxon>Pseudomonadati</taxon>
        <taxon>Pseudomonadota</taxon>
        <taxon>Alphaproteobacteria</taxon>
        <taxon>Hyphomicrobiales</taxon>
        <taxon>Nitrobacteraceae</taxon>
        <taxon>Tardiphaga</taxon>
    </lineage>
</organism>
<proteinExistence type="inferred from homology"/>
<evidence type="ECO:0000313" key="6">
    <source>
        <dbReference type="EMBL" id="KZD21558.1"/>
    </source>
</evidence>
<feature type="domain" description="CENP-V/GFA" evidence="5">
    <location>
        <begin position="1"/>
        <end position="119"/>
    </location>
</feature>
<keyword evidence="7" id="KW-1185">Reference proteome</keyword>
<dbReference type="RefSeq" id="WP_068736799.1">
    <property type="nucleotide sequence ID" value="NZ_LVYV01000045.1"/>
</dbReference>
<dbReference type="InterPro" id="IPR006913">
    <property type="entry name" value="CENP-V/GFA"/>
</dbReference>
<evidence type="ECO:0000256" key="3">
    <source>
        <dbReference type="ARBA" id="ARBA00022833"/>
    </source>
</evidence>
<dbReference type="PANTHER" id="PTHR33337:SF40">
    <property type="entry name" value="CENP-V_GFA DOMAIN-CONTAINING PROTEIN-RELATED"/>
    <property type="match status" value="1"/>
</dbReference>
<evidence type="ECO:0000256" key="2">
    <source>
        <dbReference type="ARBA" id="ARBA00022723"/>
    </source>
</evidence>
<evidence type="ECO:0000259" key="5">
    <source>
        <dbReference type="PROSITE" id="PS51891"/>
    </source>
</evidence>
<dbReference type="Gene3D" id="3.90.1590.10">
    <property type="entry name" value="glutathione-dependent formaldehyde- activating enzyme (gfa)"/>
    <property type="match status" value="1"/>
</dbReference>
<evidence type="ECO:0000256" key="1">
    <source>
        <dbReference type="ARBA" id="ARBA00005495"/>
    </source>
</evidence>
<name>A0A163XY68_9BRAD</name>
<dbReference type="STRING" id="943830.A4A58_14520"/>
<dbReference type="PANTHER" id="PTHR33337">
    <property type="entry name" value="GFA DOMAIN-CONTAINING PROTEIN"/>
    <property type="match status" value="1"/>
</dbReference>
<keyword evidence="2" id="KW-0479">Metal-binding</keyword>
<dbReference type="PROSITE" id="PS51891">
    <property type="entry name" value="CENP_V_GFA"/>
    <property type="match status" value="1"/>
</dbReference>
<comment type="similarity">
    <text evidence="1">Belongs to the Gfa family.</text>
</comment>